<name>A0AA40KU22_9HYME</name>
<evidence type="ECO:0000313" key="3">
    <source>
        <dbReference type="Proteomes" id="UP001177670"/>
    </source>
</evidence>
<proteinExistence type="predicted"/>
<comment type="caution">
    <text evidence="2">The sequence shown here is derived from an EMBL/GenBank/DDBJ whole genome shotgun (WGS) entry which is preliminary data.</text>
</comment>
<feature type="compositionally biased region" description="Polar residues" evidence="1">
    <location>
        <begin position="1"/>
        <end position="10"/>
    </location>
</feature>
<accession>A0AA40KU22</accession>
<dbReference type="Proteomes" id="UP001177670">
    <property type="component" value="Unassembled WGS sequence"/>
</dbReference>
<gene>
    <name evidence="2" type="ORF">K0M31_014073</name>
</gene>
<protein>
    <submittedName>
        <fullName evidence="2">Uncharacterized protein</fullName>
    </submittedName>
</protein>
<feature type="region of interest" description="Disordered" evidence="1">
    <location>
        <begin position="96"/>
        <end position="130"/>
    </location>
</feature>
<dbReference type="EMBL" id="JAHYIQ010000004">
    <property type="protein sequence ID" value="KAK1132688.1"/>
    <property type="molecule type" value="Genomic_DNA"/>
</dbReference>
<dbReference type="AlphaFoldDB" id="A0AA40KU22"/>
<feature type="region of interest" description="Disordered" evidence="1">
    <location>
        <begin position="1"/>
        <end position="26"/>
    </location>
</feature>
<reference evidence="2" key="1">
    <citation type="submission" date="2021-10" db="EMBL/GenBank/DDBJ databases">
        <title>Melipona bicolor Genome sequencing and assembly.</title>
        <authorList>
            <person name="Araujo N.S."/>
            <person name="Arias M.C."/>
        </authorList>
    </citation>
    <scope>NUCLEOTIDE SEQUENCE</scope>
    <source>
        <strain evidence="2">USP_2M_L1-L4_2017</strain>
        <tissue evidence="2">Whole body</tissue>
    </source>
</reference>
<evidence type="ECO:0000256" key="1">
    <source>
        <dbReference type="SAM" id="MobiDB-lite"/>
    </source>
</evidence>
<keyword evidence="3" id="KW-1185">Reference proteome</keyword>
<organism evidence="2 3">
    <name type="scientific">Melipona bicolor</name>
    <dbReference type="NCBI Taxonomy" id="60889"/>
    <lineage>
        <taxon>Eukaryota</taxon>
        <taxon>Metazoa</taxon>
        <taxon>Ecdysozoa</taxon>
        <taxon>Arthropoda</taxon>
        <taxon>Hexapoda</taxon>
        <taxon>Insecta</taxon>
        <taxon>Pterygota</taxon>
        <taxon>Neoptera</taxon>
        <taxon>Endopterygota</taxon>
        <taxon>Hymenoptera</taxon>
        <taxon>Apocrita</taxon>
        <taxon>Aculeata</taxon>
        <taxon>Apoidea</taxon>
        <taxon>Anthophila</taxon>
        <taxon>Apidae</taxon>
        <taxon>Melipona</taxon>
    </lineage>
</organism>
<sequence>MDQKSCVNHASRNKAARPPGKSIKTISDDKSRFAHEVRRGNVKFAPVCARTNNVVQDVKLNVPRRVHVLFKLTVTQRLARGWWILVGQEWRSARNKNTEGRGSAHRDVLQQEGGARAAQVSDEGETRTTTTTMSPLMLKEEMLFLWDAK</sequence>
<evidence type="ECO:0000313" key="2">
    <source>
        <dbReference type="EMBL" id="KAK1132688.1"/>
    </source>
</evidence>
<feature type="compositionally biased region" description="Basic and acidic residues" evidence="1">
    <location>
        <begin position="96"/>
        <end position="109"/>
    </location>
</feature>